<comment type="caution">
    <text evidence="2">The sequence shown here is derived from an EMBL/GenBank/DDBJ whole genome shotgun (WGS) entry which is preliminary data.</text>
</comment>
<organism evidence="2 3">
    <name type="scientific">Hibiscus syriacus</name>
    <name type="common">Rose of Sharon</name>
    <dbReference type="NCBI Taxonomy" id="106335"/>
    <lineage>
        <taxon>Eukaryota</taxon>
        <taxon>Viridiplantae</taxon>
        <taxon>Streptophyta</taxon>
        <taxon>Embryophyta</taxon>
        <taxon>Tracheophyta</taxon>
        <taxon>Spermatophyta</taxon>
        <taxon>Magnoliopsida</taxon>
        <taxon>eudicotyledons</taxon>
        <taxon>Gunneridae</taxon>
        <taxon>Pentapetalae</taxon>
        <taxon>rosids</taxon>
        <taxon>malvids</taxon>
        <taxon>Malvales</taxon>
        <taxon>Malvaceae</taxon>
        <taxon>Malvoideae</taxon>
        <taxon>Hibiscus</taxon>
    </lineage>
</organism>
<dbReference type="AlphaFoldDB" id="A0A6A3AWZ4"/>
<gene>
    <name evidence="2" type="ORF">F3Y22_tig00110367pilonHSYRG00013</name>
</gene>
<reference evidence="2" key="1">
    <citation type="submission" date="2019-09" db="EMBL/GenBank/DDBJ databases">
        <title>Draft genome information of white flower Hibiscus syriacus.</title>
        <authorList>
            <person name="Kim Y.-M."/>
        </authorList>
    </citation>
    <scope>NUCLEOTIDE SEQUENCE [LARGE SCALE GENOMIC DNA]</scope>
    <source>
        <strain evidence="2">YM2019G1</strain>
    </source>
</reference>
<dbReference type="PANTHER" id="PTHR31704:SF37">
    <property type="entry name" value="HEAT SHOCK PROTEIN"/>
    <property type="match status" value="1"/>
</dbReference>
<evidence type="ECO:0000259" key="1">
    <source>
        <dbReference type="Pfam" id="PF12776"/>
    </source>
</evidence>
<proteinExistence type="predicted"/>
<feature type="domain" description="Myb/SANT-like" evidence="1">
    <location>
        <begin position="18"/>
        <end position="110"/>
    </location>
</feature>
<sequence>MKDTSHVDASGEKVKATWDKMKTIIFCDLCIKEILNGNRPGTHFSKKGWIKIVNNFEKETGKAYTRTQLKNKWDLLKKEWKLWKKLKEKDPALRWNHIKGTVDASEEWWESRLKMVPEALRFRTAGIDPELEGKLDHMFRGIVASGYQACAPSLDILPSDFVEHGDNDTLEEIQEENTLDDVHILNQVGYGENSESPGIQYVPVEHVQQKRKSVEMGSSHFKAAKSKSAKQVGGDEKLPKQMNKLCSSADNMSRATSSLTLDMDSFFIQQAVKELDELSEEVPKASELYFFALELIMNKEKRAVFLSISPDIRVWWLKRKMEESSKFSSHLGT</sequence>
<dbReference type="InterPro" id="IPR024752">
    <property type="entry name" value="Myb/SANT-like_dom"/>
</dbReference>
<evidence type="ECO:0000313" key="3">
    <source>
        <dbReference type="Proteomes" id="UP000436088"/>
    </source>
</evidence>
<dbReference type="Proteomes" id="UP000436088">
    <property type="component" value="Unassembled WGS sequence"/>
</dbReference>
<dbReference type="Pfam" id="PF12776">
    <property type="entry name" value="Myb_DNA-bind_3"/>
    <property type="match status" value="1"/>
</dbReference>
<protein>
    <submittedName>
        <fullName evidence="2">G2/mitotic-specific cyclin-1-like</fullName>
    </submittedName>
</protein>
<dbReference type="OrthoDB" id="4955136at2759"/>
<name>A0A6A3AWZ4_HIBSY</name>
<dbReference type="EMBL" id="VEPZ02000953">
    <property type="protein sequence ID" value="KAE8707937.1"/>
    <property type="molecule type" value="Genomic_DNA"/>
</dbReference>
<evidence type="ECO:0000313" key="2">
    <source>
        <dbReference type="EMBL" id="KAE8707937.1"/>
    </source>
</evidence>
<keyword evidence="3" id="KW-1185">Reference proteome</keyword>
<dbReference type="PANTHER" id="PTHR31704">
    <property type="entry name" value="MYB/SANT-LIKE DNA-BINDING DOMAIN PROTEIN-RELATED"/>
    <property type="match status" value="1"/>
</dbReference>
<accession>A0A6A3AWZ4</accession>